<feature type="non-terminal residue" evidence="1">
    <location>
        <position position="1"/>
    </location>
</feature>
<dbReference type="EMBL" id="BARS01015856">
    <property type="protein sequence ID" value="GAF95149.1"/>
    <property type="molecule type" value="Genomic_DNA"/>
</dbReference>
<evidence type="ECO:0000313" key="1">
    <source>
        <dbReference type="EMBL" id="GAF95149.1"/>
    </source>
</evidence>
<dbReference type="AlphaFoldDB" id="X0TPH7"/>
<sequence>DSTLVQTEKFKALSYAIAVQPLLELSQIGQRAAVRRRY</sequence>
<reference evidence="1" key="1">
    <citation type="journal article" date="2014" name="Front. Microbiol.">
        <title>High frequency of phylogenetically diverse reductive dehalogenase-homologous genes in deep subseafloor sedimentary metagenomes.</title>
        <authorList>
            <person name="Kawai M."/>
            <person name="Futagami T."/>
            <person name="Toyoda A."/>
            <person name="Takaki Y."/>
            <person name="Nishi S."/>
            <person name="Hori S."/>
            <person name="Arai W."/>
            <person name="Tsubouchi T."/>
            <person name="Morono Y."/>
            <person name="Uchiyama I."/>
            <person name="Ito T."/>
            <person name="Fujiyama A."/>
            <person name="Inagaki F."/>
            <person name="Takami H."/>
        </authorList>
    </citation>
    <scope>NUCLEOTIDE SEQUENCE</scope>
    <source>
        <strain evidence="1">Expedition CK06-06</strain>
    </source>
</reference>
<proteinExistence type="predicted"/>
<name>X0TPH7_9ZZZZ</name>
<comment type="caution">
    <text evidence="1">The sequence shown here is derived from an EMBL/GenBank/DDBJ whole genome shotgun (WGS) entry which is preliminary data.</text>
</comment>
<accession>X0TPH7</accession>
<gene>
    <name evidence="1" type="ORF">S01H1_26179</name>
</gene>
<protein>
    <submittedName>
        <fullName evidence="1">Uncharacterized protein</fullName>
    </submittedName>
</protein>
<organism evidence="1">
    <name type="scientific">marine sediment metagenome</name>
    <dbReference type="NCBI Taxonomy" id="412755"/>
    <lineage>
        <taxon>unclassified sequences</taxon>
        <taxon>metagenomes</taxon>
        <taxon>ecological metagenomes</taxon>
    </lineage>
</organism>